<feature type="region of interest" description="Disordered" evidence="1">
    <location>
        <begin position="1"/>
        <end position="40"/>
    </location>
</feature>
<evidence type="ECO:0000256" key="1">
    <source>
        <dbReference type="SAM" id="MobiDB-lite"/>
    </source>
</evidence>
<organism evidence="2">
    <name type="scientific">Arundo donax</name>
    <name type="common">Giant reed</name>
    <name type="synonym">Donax arundinaceus</name>
    <dbReference type="NCBI Taxonomy" id="35708"/>
    <lineage>
        <taxon>Eukaryota</taxon>
        <taxon>Viridiplantae</taxon>
        <taxon>Streptophyta</taxon>
        <taxon>Embryophyta</taxon>
        <taxon>Tracheophyta</taxon>
        <taxon>Spermatophyta</taxon>
        <taxon>Magnoliopsida</taxon>
        <taxon>Liliopsida</taxon>
        <taxon>Poales</taxon>
        <taxon>Poaceae</taxon>
        <taxon>PACMAD clade</taxon>
        <taxon>Arundinoideae</taxon>
        <taxon>Arundineae</taxon>
        <taxon>Arundo</taxon>
    </lineage>
</organism>
<reference evidence="2" key="1">
    <citation type="submission" date="2014-09" db="EMBL/GenBank/DDBJ databases">
        <authorList>
            <person name="Magalhaes I.L.F."/>
            <person name="Oliveira U."/>
            <person name="Santos F.R."/>
            <person name="Vidigal T.H.D.A."/>
            <person name="Brescovit A.D."/>
            <person name="Santos A.J."/>
        </authorList>
    </citation>
    <scope>NUCLEOTIDE SEQUENCE</scope>
    <source>
        <tissue evidence="2">Shoot tissue taken approximately 20 cm above the soil surface</tissue>
    </source>
</reference>
<name>A0A0A9GIG5_ARUDO</name>
<dbReference type="AlphaFoldDB" id="A0A0A9GIG5"/>
<proteinExistence type="predicted"/>
<evidence type="ECO:0000313" key="2">
    <source>
        <dbReference type="EMBL" id="JAE20483.1"/>
    </source>
</evidence>
<protein>
    <submittedName>
        <fullName evidence="2">Transposon protein</fullName>
    </submittedName>
</protein>
<reference evidence="2" key="2">
    <citation type="journal article" date="2015" name="Data Brief">
        <title>Shoot transcriptome of the giant reed, Arundo donax.</title>
        <authorList>
            <person name="Barrero R.A."/>
            <person name="Guerrero F.D."/>
            <person name="Moolhuijzen P."/>
            <person name="Goolsby J.A."/>
            <person name="Tidwell J."/>
            <person name="Bellgard S.E."/>
            <person name="Bellgard M.I."/>
        </authorList>
    </citation>
    <scope>NUCLEOTIDE SEQUENCE</scope>
    <source>
        <tissue evidence="2">Shoot tissue taken approximately 20 cm above the soil surface</tissue>
    </source>
</reference>
<dbReference type="EMBL" id="GBRH01177413">
    <property type="protein sequence ID" value="JAE20483.1"/>
    <property type="molecule type" value="Transcribed_RNA"/>
</dbReference>
<accession>A0A0A9GIG5</accession>
<sequence>MQGRQREAGVIGTETDTSLGAARVRGSFPASDRQHSRPGESLGIVNGFCCQWRRETAPPSSLLSPYW</sequence>